<evidence type="ECO:0000256" key="4">
    <source>
        <dbReference type="ARBA" id="ARBA00017068"/>
    </source>
</evidence>
<dbReference type="UniPathway" id="UPA00109">
    <property type="reaction ID" value="UER00187"/>
</dbReference>
<dbReference type="SFLD" id="SFLDG00178">
    <property type="entry name" value="enolase"/>
    <property type="match status" value="1"/>
</dbReference>
<comment type="cofactor">
    <cofactor evidence="12">
        <name>Mg(2+)</name>
        <dbReference type="ChEBI" id="CHEBI:18420"/>
    </cofactor>
    <text evidence="12">Binds a second Mg(2+) ion via substrate during catalysis.</text>
</comment>
<evidence type="ECO:0000256" key="15">
    <source>
        <dbReference type="PIRSR" id="PIRSR001400-3"/>
    </source>
</evidence>
<evidence type="ECO:0000256" key="14">
    <source>
        <dbReference type="PIRSR" id="PIRSR001400-2"/>
    </source>
</evidence>
<dbReference type="SUPFAM" id="SSF51604">
    <property type="entry name" value="Enolase C-terminal domain-like"/>
    <property type="match status" value="1"/>
</dbReference>
<keyword evidence="9 12" id="KW-0324">Glycolysis</keyword>
<feature type="binding site" evidence="14">
    <location>
        <position position="157"/>
    </location>
    <ligand>
        <name>substrate</name>
    </ligand>
</feature>
<dbReference type="Gene3D" id="3.20.20.120">
    <property type="entry name" value="Enolase-like C-terminal domain"/>
    <property type="match status" value="1"/>
</dbReference>
<keyword evidence="7 12" id="KW-0479">Metal-binding</keyword>
<dbReference type="InterPro" id="IPR036849">
    <property type="entry name" value="Enolase-like_C_sf"/>
</dbReference>
<dbReference type="PANTHER" id="PTHR11902:SF1">
    <property type="entry name" value="ENOLASE"/>
    <property type="match status" value="1"/>
</dbReference>
<dbReference type="PIRSF" id="PIRSF001400">
    <property type="entry name" value="Enolase"/>
    <property type="match status" value="1"/>
</dbReference>
<keyword evidence="5 12" id="KW-0963">Cytoplasm</keyword>
<evidence type="ECO:0000259" key="17">
    <source>
        <dbReference type="SMART" id="SM01193"/>
    </source>
</evidence>
<dbReference type="OrthoDB" id="9804716at2"/>
<dbReference type="SMART" id="SM01193">
    <property type="entry name" value="Enolase_N"/>
    <property type="match status" value="1"/>
</dbReference>
<evidence type="ECO:0000313" key="19">
    <source>
        <dbReference type="Proteomes" id="UP000236497"/>
    </source>
</evidence>
<reference evidence="18 19" key="1">
    <citation type="submission" date="2015-06" db="EMBL/GenBank/DDBJ databases">
        <authorList>
            <person name="Wibberg Daniel"/>
        </authorList>
    </citation>
    <scope>NUCLEOTIDE SEQUENCE [LARGE SCALE GENOMIC DNA]</scope>
    <source>
        <strain evidence="18 19">T3/55T</strain>
    </source>
</reference>
<evidence type="ECO:0000256" key="10">
    <source>
        <dbReference type="ARBA" id="ARBA00023239"/>
    </source>
</evidence>
<feature type="binding site" evidence="14">
    <location>
        <begin position="373"/>
        <end position="376"/>
    </location>
    <ligand>
        <name>substrate</name>
    </ligand>
</feature>
<evidence type="ECO:0000256" key="9">
    <source>
        <dbReference type="ARBA" id="ARBA00023152"/>
    </source>
</evidence>
<dbReference type="Proteomes" id="UP000236497">
    <property type="component" value="Unassembled WGS sequence"/>
</dbReference>
<feature type="binding site" evidence="12">
    <location>
        <position position="376"/>
    </location>
    <ligand>
        <name>(2R)-2-phosphoglycerate</name>
        <dbReference type="ChEBI" id="CHEBI:58289"/>
    </ligand>
</feature>
<dbReference type="EMBL" id="CVTD020000016">
    <property type="protein sequence ID" value="CRZ34765.1"/>
    <property type="molecule type" value="Genomic_DNA"/>
</dbReference>
<name>A0A0H5SI54_HERHM</name>
<organism evidence="18 19">
    <name type="scientific">Herbinix hemicellulosilytica</name>
    <dbReference type="NCBI Taxonomy" id="1564487"/>
    <lineage>
        <taxon>Bacteria</taxon>
        <taxon>Bacillati</taxon>
        <taxon>Bacillota</taxon>
        <taxon>Clostridia</taxon>
        <taxon>Lachnospirales</taxon>
        <taxon>Lachnospiraceae</taxon>
        <taxon>Herbinix</taxon>
    </lineage>
</organism>
<dbReference type="Pfam" id="PF03952">
    <property type="entry name" value="Enolase_N"/>
    <property type="match status" value="1"/>
</dbReference>
<evidence type="ECO:0000256" key="1">
    <source>
        <dbReference type="ARBA" id="ARBA00005031"/>
    </source>
</evidence>
<keyword evidence="19" id="KW-1185">Reference proteome</keyword>
<dbReference type="PRINTS" id="PR00148">
    <property type="entry name" value="ENOLASE"/>
</dbReference>
<accession>A0A0H5SI54</accession>
<comment type="similarity">
    <text evidence="2 12">Belongs to the enolase family.</text>
</comment>
<feature type="binding site" evidence="12 15">
    <location>
        <position position="244"/>
    </location>
    <ligand>
        <name>Mg(2+)</name>
        <dbReference type="ChEBI" id="CHEBI:18420"/>
    </ligand>
</feature>
<keyword evidence="10 12" id="KW-0456">Lyase</keyword>
<comment type="cofactor">
    <cofactor evidence="15">
        <name>Mg(2+)</name>
        <dbReference type="ChEBI" id="CHEBI:18420"/>
    </cofactor>
    <text evidence="15">Mg(2+) is required for catalysis and for stabilizing the dimer.</text>
</comment>
<feature type="binding site" evidence="12">
    <location>
        <position position="346"/>
    </location>
    <ligand>
        <name>(2R)-2-phosphoglycerate</name>
        <dbReference type="ChEBI" id="CHEBI:58289"/>
    </ligand>
</feature>
<dbReference type="Pfam" id="PF00113">
    <property type="entry name" value="Enolase_C"/>
    <property type="match status" value="1"/>
</dbReference>
<comment type="catalytic activity">
    <reaction evidence="11">
        <text>(2R)-2-phosphoglycerate = phosphoenolpyruvate + H2O</text>
        <dbReference type="Rhea" id="RHEA:10164"/>
        <dbReference type="ChEBI" id="CHEBI:15377"/>
        <dbReference type="ChEBI" id="CHEBI:58289"/>
        <dbReference type="ChEBI" id="CHEBI:58702"/>
        <dbReference type="EC" id="4.2.1.11"/>
    </reaction>
    <physiologicalReaction direction="left-to-right" evidence="11">
        <dbReference type="Rhea" id="RHEA:10165"/>
    </physiologicalReaction>
</comment>
<feature type="binding site" evidence="12 15">
    <location>
        <position position="321"/>
    </location>
    <ligand>
        <name>Mg(2+)</name>
        <dbReference type="ChEBI" id="CHEBI:18420"/>
    </ligand>
</feature>
<evidence type="ECO:0000256" key="11">
    <source>
        <dbReference type="ARBA" id="ARBA00048951"/>
    </source>
</evidence>
<dbReference type="GO" id="GO:0005576">
    <property type="term" value="C:extracellular region"/>
    <property type="evidence" value="ECO:0007669"/>
    <property type="project" value="UniProtKB-SubCell"/>
</dbReference>
<keyword evidence="8 12" id="KW-0460">Magnesium</keyword>
<dbReference type="SMART" id="SM01192">
    <property type="entry name" value="Enolase_C"/>
    <property type="match status" value="1"/>
</dbReference>
<dbReference type="GO" id="GO:0000287">
    <property type="term" value="F:magnesium ion binding"/>
    <property type="evidence" value="ECO:0007669"/>
    <property type="project" value="UniProtKB-UniRule"/>
</dbReference>
<dbReference type="InterPro" id="IPR020811">
    <property type="entry name" value="Enolase_N"/>
</dbReference>
<feature type="binding site" evidence="12">
    <location>
        <position position="397"/>
    </location>
    <ligand>
        <name>(2R)-2-phosphoglycerate</name>
        <dbReference type="ChEBI" id="CHEBI:58289"/>
    </ligand>
</feature>
<keyword evidence="6 12" id="KW-0964">Secreted</keyword>
<feature type="binding site" evidence="14">
    <location>
        <position position="166"/>
    </location>
    <ligand>
        <name>substrate</name>
    </ligand>
</feature>
<dbReference type="AlphaFoldDB" id="A0A0H5SI54"/>
<protein>
    <recommendedName>
        <fullName evidence="4 12">Enolase</fullName>
        <ecNumber evidence="3 12">4.2.1.11</ecNumber>
    </recommendedName>
    <alternativeName>
        <fullName evidence="12">2-phospho-D-glycerate hydro-lyase</fullName>
    </alternativeName>
    <alternativeName>
        <fullName evidence="12">2-phosphoglycerate dehydratase</fullName>
    </alternativeName>
</protein>
<feature type="binding site" evidence="14">
    <location>
        <position position="294"/>
    </location>
    <ligand>
        <name>substrate</name>
    </ligand>
</feature>
<comment type="function">
    <text evidence="12">Catalyzes the reversible conversion of 2-phosphoglycerate (2-PG) into phosphoenolpyruvate (PEP). It is essential for the degradation of carbohydrates via glycolysis.</text>
</comment>
<dbReference type="GO" id="GO:0004634">
    <property type="term" value="F:phosphopyruvate hydratase activity"/>
    <property type="evidence" value="ECO:0007669"/>
    <property type="project" value="UniProtKB-UniRule"/>
</dbReference>
<dbReference type="SUPFAM" id="SSF54826">
    <property type="entry name" value="Enolase N-terminal domain-like"/>
    <property type="match status" value="1"/>
</dbReference>
<evidence type="ECO:0000256" key="6">
    <source>
        <dbReference type="ARBA" id="ARBA00022525"/>
    </source>
</evidence>
<dbReference type="RefSeq" id="WP_103202869.1">
    <property type="nucleotide sequence ID" value="NZ_CVTD020000016.1"/>
</dbReference>
<evidence type="ECO:0000256" key="8">
    <source>
        <dbReference type="ARBA" id="ARBA00022842"/>
    </source>
</evidence>
<evidence type="ECO:0000313" key="18">
    <source>
        <dbReference type="EMBL" id="CRZ34765.1"/>
    </source>
</evidence>
<dbReference type="CDD" id="cd03313">
    <property type="entry name" value="enolase"/>
    <property type="match status" value="1"/>
</dbReference>
<feature type="binding site" evidence="14">
    <location>
        <position position="397"/>
    </location>
    <ligand>
        <name>substrate</name>
    </ligand>
</feature>
<feature type="binding site" evidence="12">
    <location>
        <position position="375"/>
    </location>
    <ligand>
        <name>(2R)-2-phosphoglycerate</name>
        <dbReference type="ChEBI" id="CHEBI:58289"/>
    </ligand>
</feature>
<dbReference type="InterPro" id="IPR029017">
    <property type="entry name" value="Enolase-like_N"/>
</dbReference>
<feature type="active site" description="Proton donor" evidence="12 13">
    <location>
        <position position="207"/>
    </location>
</feature>
<comment type="pathway">
    <text evidence="1 12">Carbohydrate degradation; glycolysis; pyruvate from D-glyceraldehyde 3-phosphate: step 4/5.</text>
</comment>
<dbReference type="SFLD" id="SFLDS00001">
    <property type="entry name" value="Enolase"/>
    <property type="match status" value="1"/>
</dbReference>
<dbReference type="InterPro" id="IPR020810">
    <property type="entry name" value="Enolase_C"/>
</dbReference>
<dbReference type="HAMAP" id="MF_00318">
    <property type="entry name" value="Enolase"/>
    <property type="match status" value="1"/>
</dbReference>
<evidence type="ECO:0000256" key="13">
    <source>
        <dbReference type="PIRSR" id="PIRSR001400-1"/>
    </source>
</evidence>
<proteinExistence type="inferred from homology"/>
<sequence length="436" mass="47089">MKNLKIEKIIGREILDSRGNPTVEADVILADGSMGRAAVPSGASTGAFEAVELRDGEKNRYLGKGVKKAVDNINTVIAPALKGMDAENQAEIDAALIGLDGTHNKGKLGANAILGVSLATAKAVAAALGLPLYRYLGGVNAKTLPVPMMNIINGGKHADSSLNIQEFMIMPVGANTFAEALEQSATVFHTLKKLLANDGYVTAVGDEGGFAPKFNSDTQALDYIMKAIEAAGYRPGEDFYIAIDGASTEMYDEAKKAGREGEYLFWKAGVYKTVDEMVDFWDDICNKYPVISLEDGLAEEDWEGWKKLTERIGHKVQLVGDDLFVTNTERIRKGIAQNVSNSVLIKVNQIGTLTETLDAIEMAKNNKWTAVVSHRSGETEDVTIADIVVATNAGQIKTGAPSRTDRVAKYNQLLRIEQELGSRAVYLGKNAFKVKR</sequence>
<evidence type="ECO:0000256" key="7">
    <source>
        <dbReference type="ARBA" id="ARBA00022723"/>
    </source>
</evidence>
<dbReference type="GO" id="GO:0009986">
    <property type="term" value="C:cell surface"/>
    <property type="evidence" value="ECO:0007669"/>
    <property type="project" value="UniProtKB-SubCell"/>
</dbReference>
<comment type="subcellular location">
    <subcellularLocation>
        <location evidence="12">Cytoplasm</location>
    </subcellularLocation>
    <subcellularLocation>
        <location evidence="12">Secreted</location>
    </subcellularLocation>
    <subcellularLocation>
        <location evidence="12">Cell surface</location>
    </subcellularLocation>
    <text evidence="12">Fractions of enolase are present in both the cytoplasm and on the cell surface.</text>
</comment>
<dbReference type="FunFam" id="3.30.390.10:FF:000001">
    <property type="entry name" value="Enolase"/>
    <property type="match status" value="1"/>
</dbReference>
<evidence type="ECO:0000256" key="3">
    <source>
        <dbReference type="ARBA" id="ARBA00012058"/>
    </source>
</evidence>
<evidence type="ECO:0000259" key="16">
    <source>
        <dbReference type="SMART" id="SM01192"/>
    </source>
</evidence>
<dbReference type="InterPro" id="IPR020809">
    <property type="entry name" value="Enolase_CS"/>
</dbReference>
<dbReference type="GO" id="GO:0006096">
    <property type="term" value="P:glycolytic process"/>
    <property type="evidence" value="ECO:0007669"/>
    <property type="project" value="UniProtKB-UniRule"/>
</dbReference>
<feature type="binding site" evidence="12">
    <location>
        <position position="165"/>
    </location>
    <ligand>
        <name>(2R)-2-phosphoglycerate</name>
        <dbReference type="ChEBI" id="CHEBI:58289"/>
    </ligand>
</feature>
<dbReference type="PROSITE" id="PS00164">
    <property type="entry name" value="ENOLASE"/>
    <property type="match status" value="1"/>
</dbReference>
<dbReference type="FunFam" id="3.20.20.120:FF:000001">
    <property type="entry name" value="Enolase"/>
    <property type="match status" value="1"/>
</dbReference>
<dbReference type="NCBIfam" id="TIGR01060">
    <property type="entry name" value="eno"/>
    <property type="match status" value="1"/>
</dbReference>
<dbReference type="PANTHER" id="PTHR11902">
    <property type="entry name" value="ENOLASE"/>
    <property type="match status" value="1"/>
</dbReference>
<feature type="binding site" evidence="14">
    <location>
        <position position="321"/>
    </location>
    <ligand>
        <name>substrate</name>
    </ligand>
</feature>
<feature type="binding site" evidence="12 15">
    <location>
        <position position="294"/>
    </location>
    <ligand>
        <name>Mg(2+)</name>
        <dbReference type="ChEBI" id="CHEBI:18420"/>
    </ligand>
</feature>
<feature type="domain" description="Enolase C-terminal TIM barrel" evidence="16">
    <location>
        <begin position="141"/>
        <end position="434"/>
    </location>
</feature>
<feature type="domain" description="Enolase N-terminal" evidence="17">
    <location>
        <begin position="6"/>
        <end position="136"/>
    </location>
</feature>
<feature type="active site" description="Proton acceptor" evidence="12 13">
    <location>
        <position position="346"/>
    </location>
</feature>
<dbReference type="Gene3D" id="3.30.390.10">
    <property type="entry name" value="Enolase-like, N-terminal domain"/>
    <property type="match status" value="1"/>
</dbReference>
<evidence type="ECO:0000256" key="2">
    <source>
        <dbReference type="ARBA" id="ARBA00009604"/>
    </source>
</evidence>
<evidence type="ECO:0000256" key="12">
    <source>
        <dbReference type="HAMAP-Rule" id="MF_00318"/>
    </source>
</evidence>
<dbReference type="SFLD" id="SFLDF00002">
    <property type="entry name" value="enolase"/>
    <property type="match status" value="1"/>
</dbReference>
<dbReference type="InterPro" id="IPR000941">
    <property type="entry name" value="Enolase"/>
</dbReference>
<dbReference type="GO" id="GO:0000015">
    <property type="term" value="C:phosphopyruvate hydratase complex"/>
    <property type="evidence" value="ECO:0007669"/>
    <property type="project" value="InterPro"/>
</dbReference>
<evidence type="ECO:0000256" key="5">
    <source>
        <dbReference type="ARBA" id="ARBA00022490"/>
    </source>
</evidence>
<dbReference type="EC" id="4.2.1.11" evidence="3 12"/>
<gene>
    <name evidence="12 18" type="primary">eno</name>
    <name evidence="18" type="ORF">HHT355_1564</name>
</gene>